<keyword evidence="10 16" id="KW-1133">Transmembrane helix</keyword>
<accession>A0ABR2KRW3</accession>
<keyword evidence="13" id="KW-1015">Disulfide bond</keyword>
<feature type="domain" description="ALK/LTK-like glycine-rich" evidence="17">
    <location>
        <begin position="39"/>
        <end position="269"/>
    </location>
</feature>
<evidence type="ECO:0000256" key="7">
    <source>
        <dbReference type="ARBA" id="ARBA00022741"/>
    </source>
</evidence>
<evidence type="ECO:0000256" key="13">
    <source>
        <dbReference type="ARBA" id="ARBA00023157"/>
    </source>
</evidence>
<proteinExistence type="predicted"/>
<dbReference type="Pfam" id="PF12810">
    <property type="entry name" value="ALK_LTK_GRD"/>
    <property type="match status" value="1"/>
</dbReference>
<evidence type="ECO:0000256" key="9">
    <source>
        <dbReference type="ARBA" id="ARBA00022840"/>
    </source>
</evidence>
<keyword evidence="19" id="KW-1185">Reference proteome</keyword>
<evidence type="ECO:0000256" key="2">
    <source>
        <dbReference type="ARBA" id="ARBA00011902"/>
    </source>
</evidence>
<keyword evidence="3" id="KW-1003">Cell membrane</keyword>
<evidence type="ECO:0000256" key="10">
    <source>
        <dbReference type="ARBA" id="ARBA00022989"/>
    </source>
</evidence>
<dbReference type="EC" id="2.7.10.1" evidence="2"/>
<keyword evidence="12" id="KW-0829">Tyrosine-protein kinase</keyword>
<evidence type="ECO:0000256" key="16">
    <source>
        <dbReference type="SAM" id="Phobius"/>
    </source>
</evidence>
<keyword evidence="4" id="KW-0808">Transferase</keyword>
<keyword evidence="5 16" id="KW-0812">Transmembrane</keyword>
<keyword evidence="8" id="KW-0418">Kinase</keyword>
<dbReference type="Gene3D" id="2.10.220.10">
    <property type="entry name" value="Hormone Receptor, Insulin-like Growth Factor Receptor 1, Chain A, domain 2"/>
    <property type="match status" value="5"/>
</dbReference>
<evidence type="ECO:0000256" key="12">
    <source>
        <dbReference type="ARBA" id="ARBA00023137"/>
    </source>
</evidence>
<feature type="transmembrane region" description="Helical" evidence="16">
    <location>
        <begin position="614"/>
        <end position="638"/>
    </location>
</feature>
<evidence type="ECO:0000256" key="5">
    <source>
        <dbReference type="ARBA" id="ARBA00022692"/>
    </source>
</evidence>
<evidence type="ECO:0000256" key="14">
    <source>
        <dbReference type="ARBA" id="ARBA00023170"/>
    </source>
</evidence>
<sequence length="648" mass="69838">MLLTFNLPLLVHALNSPIIKKSNDPAEQLIIQYSNPSQYEFFLEPGRYKVVCYGAQGGMANSGQPGGKGAVVSGFFDVRQHKQKFFAFVGGHGIKSPYGSVAGGFNGGGISGYCHRYKHHFHHKQKNFGPGSGGGATDLRIDTNEVGNRIIVAAGGSGAGHETPGAPGGDINGYNAYGPSPNTNQVKGNSNGVGFDGGRARRYPSSGGGGGYRGGISGVSTNSYTPAVVSDSGSSYISGYPGCVNHSKVIIKSGSLKSGVNEGNGKIEIWKIFGCSDNCIECVDSSQCRNCDPSFLLYEGSCYSTCPVGTIDRSSYCEKCDSSCKSCSEVSTNCTSCHENYFHYKDKCLSKCPAGTFEFGGECYEKCPYGTYSKESKCDECQLPCIDCTGKANKCTDCIEGKYLFNNECVDKCPDRTVRDGNKCLTECQSDQFLYSGFCYSQCPKGTFAKGVICENCDSSCAECRSDASTCISCNENTYLHNSKCLAKCPDGFYSYNNKCVANCPSDSYLNGIECVDICPKGKYGVNHACKNCDSMCETCENSSSLCTKCSKDKILYNNSCLNECPEGTFIYKNECVEQCPSGSNPSDNICQEGLEYYDQIEMHKREPRVSKTVAGVVIAVLVVVCIVTISLIVYLFIRSKNNGFKIF</sequence>
<dbReference type="SUPFAM" id="SSF57184">
    <property type="entry name" value="Growth factor receptor domain"/>
    <property type="match status" value="4"/>
</dbReference>
<evidence type="ECO:0000256" key="11">
    <source>
        <dbReference type="ARBA" id="ARBA00023136"/>
    </source>
</evidence>
<dbReference type="InterPro" id="IPR051514">
    <property type="entry name" value="R-spondin"/>
</dbReference>
<evidence type="ECO:0000256" key="3">
    <source>
        <dbReference type="ARBA" id="ARBA00022475"/>
    </source>
</evidence>
<evidence type="ECO:0000256" key="6">
    <source>
        <dbReference type="ARBA" id="ARBA00022729"/>
    </source>
</evidence>
<keyword evidence="6" id="KW-0732">Signal</keyword>
<name>A0ABR2KRW3_9EUKA</name>
<comment type="caution">
    <text evidence="18">The sequence shown here is derived from an EMBL/GenBank/DDBJ whole genome shotgun (WGS) entry which is preliminary data.</text>
</comment>
<dbReference type="PANTHER" id="PTHR46987">
    <property type="entry name" value="NEUROHYPOPHYSIAL HORMONES, N-TERMINAL DOMAIN CONTAINING PROTEIN"/>
    <property type="match status" value="1"/>
</dbReference>
<evidence type="ECO:0000313" key="18">
    <source>
        <dbReference type="EMBL" id="KAK8893879.1"/>
    </source>
</evidence>
<evidence type="ECO:0000256" key="1">
    <source>
        <dbReference type="ARBA" id="ARBA00004251"/>
    </source>
</evidence>
<comment type="subcellular location">
    <subcellularLocation>
        <location evidence="1">Cell membrane</location>
        <topology evidence="1">Single-pass type I membrane protein</topology>
    </subcellularLocation>
</comment>
<protein>
    <recommendedName>
        <fullName evidence="2">receptor protein-tyrosine kinase</fullName>
        <ecNumber evidence="2">2.7.10.1</ecNumber>
    </recommendedName>
</protein>
<reference evidence="18 19" key="1">
    <citation type="submission" date="2024-04" db="EMBL/GenBank/DDBJ databases">
        <title>Tritrichomonas musculus Genome.</title>
        <authorList>
            <person name="Alves-Ferreira E."/>
            <person name="Grigg M."/>
            <person name="Lorenzi H."/>
            <person name="Galac M."/>
        </authorList>
    </citation>
    <scope>NUCLEOTIDE SEQUENCE [LARGE SCALE GENOMIC DNA]</scope>
    <source>
        <strain evidence="18 19">EAF2021</strain>
    </source>
</reference>
<evidence type="ECO:0000259" key="17">
    <source>
        <dbReference type="Pfam" id="PF12810"/>
    </source>
</evidence>
<evidence type="ECO:0000256" key="15">
    <source>
        <dbReference type="ARBA" id="ARBA00023180"/>
    </source>
</evidence>
<evidence type="ECO:0000256" key="8">
    <source>
        <dbReference type="ARBA" id="ARBA00022777"/>
    </source>
</evidence>
<organism evidence="18 19">
    <name type="scientific">Tritrichomonas musculus</name>
    <dbReference type="NCBI Taxonomy" id="1915356"/>
    <lineage>
        <taxon>Eukaryota</taxon>
        <taxon>Metamonada</taxon>
        <taxon>Parabasalia</taxon>
        <taxon>Tritrichomonadida</taxon>
        <taxon>Tritrichomonadidae</taxon>
        <taxon>Tritrichomonas</taxon>
    </lineage>
</organism>
<evidence type="ECO:0000256" key="4">
    <source>
        <dbReference type="ARBA" id="ARBA00022679"/>
    </source>
</evidence>
<dbReference type="InterPro" id="IPR006212">
    <property type="entry name" value="Furin_repeat"/>
</dbReference>
<dbReference type="CDD" id="cd00064">
    <property type="entry name" value="FU"/>
    <property type="match status" value="2"/>
</dbReference>
<evidence type="ECO:0000313" key="19">
    <source>
        <dbReference type="Proteomes" id="UP001470230"/>
    </source>
</evidence>
<keyword evidence="11 16" id="KW-0472">Membrane</keyword>
<gene>
    <name evidence="18" type="ORF">M9Y10_022308</name>
</gene>
<dbReference type="EMBL" id="JAPFFF010000003">
    <property type="protein sequence ID" value="KAK8893879.1"/>
    <property type="molecule type" value="Genomic_DNA"/>
</dbReference>
<keyword evidence="14" id="KW-0675">Receptor</keyword>
<dbReference type="InterPro" id="IPR009030">
    <property type="entry name" value="Growth_fac_rcpt_cys_sf"/>
</dbReference>
<dbReference type="PANTHER" id="PTHR46987:SF7">
    <property type="entry name" value="TNFR-CYS DOMAIN-CONTAINING PROTEIN"/>
    <property type="match status" value="1"/>
</dbReference>
<keyword evidence="7" id="KW-0547">Nucleotide-binding</keyword>
<keyword evidence="9" id="KW-0067">ATP-binding</keyword>
<dbReference type="SMART" id="SM00261">
    <property type="entry name" value="FU"/>
    <property type="match status" value="5"/>
</dbReference>
<dbReference type="InterPro" id="IPR055163">
    <property type="entry name" value="ALK/LTK-like_GRD"/>
</dbReference>
<keyword evidence="15" id="KW-0325">Glycoprotein</keyword>
<dbReference type="Proteomes" id="UP001470230">
    <property type="component" value="Unassembled WGS sequence"/>
</dbReference>